<dbReference type="Pfam" id="PF07776">
    <property type="entry name" value="zf-AD"/>
    <property type="match status" value="1"/>
</dbReference>
<dbReference type="InterPro" id="IPR012934">
    <property type="entry name" value="Znf_AD"/>
</dbReference>
<dbReference type="Gene3D" id="3.40.1800.20">
    <property type="match status" value="1"/>
</dbReference>
<evidence type="ECO:0000256" key="2">
    <source>
        <dbReference type="ARBA" id="ARBA00022737"/>
    </source>
</evidence>
<evidence type="ECO:0000256" key="4">
    <source>
        <dbReference type="ARBA" id="ARBA00022833"/>
    </source>
</evidence>
<dbReference type="SMART" id="SM00868">
    <property type="entry name" value="zf-AD"/>
    <property type="match status" value="1"/>
</dbReference>
<dbReference type="GO" id="GO:1990837">
    <property type="term" value="F:sequence-specific double-stranded DNA binding"/>
    <property type="evidence" value="ECO:0007669"/>
    <property type="project" value="UniProtKB-ARBA"/>
</dbReference>
<dbReference type="FunFam" id="3.30.160.60:FF:000303">
    <property type="entry name" value="Zinc finger protein 41"/>
    <property type="match status" value="1"/>
</dbReference>
<dbReference type="SUPFAM" id="SSF57716">
    <property type="entry name" value="Glucocorticoid receptor-like (DNA-binding domain)"/>
    <property type="match status" value="1"/>
</dbReference>
<organism evidence="10">
    <name type="scientific">Timema poppense</name>
    <name type="common">Walking stick</name>
    <dbReference type="NCBI Taxonomy" id="170557"/>
    <lineage>
        <taxon>Eukaryota</taxon>
        <taxon>Metazoa</taxon>
        <taxon>Ecdysozoa</taxon>
        <taxon>Arthropoda</taxon>
        <taxon>Hexapoda</taxon>
        <taxon>Insecta</taxon>
        <taxon>Pterygota</taxon>
        <taxon>Neoptera</taxon>
        <taxon>Polyneoptera</taxon>
        <taxon>Phasmatodea</taxon>
        <taxon>Timematodea</taxon>
        <taxon>Timematoidea</taxon>
        <taxon>Timematidae</taxon>
        <taxon>Timema</taxon>
    </lineage>
</organism>
<feature type="binding site" evidence="6">
    <location>
        <position position="57"/>
    </location>
    <ligand>
        <name>Zn(2+)</name>
        <dbReference type="ChEBI" id="CHEBI:29105"/>
    </ligand>
</feature>
<dbReference type="SMART" id="SM00355">
    <property type="entry name" value="ZnF_C2H2"/>
    <property type="match status" value="4"/>
</dbReference>
<dbReference type="InterPro" id="IPR050331">
    <property type="entry name" value="Zinc_finger"/>
</dbReference>
<feature type="region of interest" description="Disordered" evidence="7">
    <location>
        <begin position="431"/>
        <end position="453"/>
    </location>
</feature>
<feature type="domain" description="ZAD" evidence="9">
    <location>
        <begin position="9"/>
        <end position="84"/>
    </location>
</feature>
<dbReference type="PANTHER" id="PTHR16515:SF55">
    <property type="entry name" value="C2H2-TYPE DOMAIN-CONTAINING PROTEIN"/>
    <property type="match status" value="1"/>
</dbReference>
<feature type="domain" description="C2H2-type" evidence="8">
    <location>
        <begin position="287"/>
        <end position="314"/>
    </location>
</feature>
<evidence type="ECO:0000256" key="6">
    <source>
        <dbReference type="PROSITE-ProRule" id="PRU01263"/>
    </source>
</evidence>
<evidence type="ECO:0000256" key="1">
    <source>
        <dbReference type="ARBA" id="ARBA00022723"/>
    </source>
</evidence>
<dbReference type="SUPFAM" id="SSF57667">
    <property type="entry name" value="beta-beta-alpha zinc fingers"/>
    <property type="match status" value="1"/>
</dbReference>
<feature type="region of interest" description="Disordered" evidence="7">
    <location>
        <begin position="170"/>
        <end position="190"/>
    </location>
</feature>
<evidence type="ECO:0000259" key="8">
    <source>
        <dbReference type="PROSITE" id="PS50157"/>
    </source>
</evidence>
<feature type="binding site" evidence="6">
    <location>
        <position position="11"/>
    </location>
    <ligand>
        <name>Zn(2+)</name>
        <dbReference type="ChEBI" id="CHEBI:29105"/>
    </ligand>
</feature>
<dbReference type="InterPro" id="IPR036236">
    <property type="entry name" value="Znf_C2H2_sf"/>
</dbReference>
<sequence length="527" mass="58831">MAEDYSESEICRLCTLKTDTKLHIFDKEGEQRQLLFKIRSCLPIIVTKEDPLPHKICSRCVYKLDMFYEFRLSCLHSENMLKLNSLKALASTNGIQGGVKMDKMSEAQKVAYAEAMQQHMAQAAALQCKSEMEKMERIHGKSDGSNCQTQNGVRLGEYPTTLKVPHVSQPGAEHYLNKPNPESTFVIPDDGMGFDDGVRVLRALGTWSPDYAANPPRPGMLPLPEHLYGDGSQAGNMSIQRKMPPQQQQQQQQQQPASASRGKSNTNKSSGTSENGGNGNTSANKSFACPVCNKGLARKDKLVIHMRIHTGEKPYICEVCNKAFARRDKLVIHMNKMKHRTPTNVAPLGKRGNNPDKTAASERKQIKCEEKEIVQPSGSSTPHQIHPTPPQQPQMVTWNCELCGKMFSNRDDWTAHAKGHLDEKMMGVAAMHHHHQQQQQHQPSSHLNNSLANTPVCPPPASAYFHQHVQPYATNERHLCLVCRQDFGNKTDFMFHVRSHFEGKPPDLDLLARSCGVGLVDNTGLCT</sequence>
<evidence type="ECO:0000313" key="10">
    <source>
        <dbReference type="EMBL" id="CAD7399210.1"/>
    </source>
</evidence>
<proteinExistence type="predicted"/>
<feature type="region of interest" description="Disordered" evidence="7">
    <location>
        <begin position="209"/>
        <end position="284"/>
    </location>
</feature>
<feature type="domain" description="C2H2-type" evidence="8">
    <location>
        <begin position="398"/>
        <end position="425"/>
    </location>
</feature>
<evidence type="ECO:0000259" key="9">
    <source>
        <dbReference type="PROSITE" id="PS51915"/>
    </source>
</evidence>
<gene>
    <name evidence="10" type="ORF">TPSB3V08_LOCUS2058</name>
</gene>
<name>A0A7R9CMD7_TIMPO</name>
<dbReference type="GO" id="GO:0010468">
    <property type="term" value="P:regulation of gene expression"/>
    <property type="evidence" value="ECO:0007669"/>
    <property type="project" value="TreeGrafter"/>
</dbReference>
<protein>
    <submittedName>
        <fullName evidence="10">Uncharacterized protein</fullName>
    </submittedName>
</protein>
<dbReference type="PROSITE" id="PS00028">
    <property type="entry name" value="ZINC_FINGER_C2H2_1"/>
    <property type="match status" value="4"/>
</dbReference>
<feature type="compositionally biased region" description="Polar residues" evidence="7">
    <location>
        <begin position="443"/>
        <end position="453"/>
    </location>
</feature>
<dbReference type="PROSITE" id="PS50157">
    <property type="entry name" value="ZINC_FINGER_C2H2_2"/>
    <property type="match status" value="4"/>
</dbReference>
<keyword evidence="1 6" id="KW-0479">Metal-binding</keyword>
<evidence type="ECO:0000256" key="3">
    <source>
        <dbReference type="ARBA" id="ARBA00022771"/>
    </source>
</evidence>
<dbReference type="EMBL" id="OD000762">
    <property type="protein sequence ID" value="CAD7399210.1"/>
    <property type="molecule type" value="Genomic_DNA"/>
</dbReference>
<evidence type="ECO:0000256" key="5">
    <source>
        <dbReference type="PROSITE-ProRule" id="PRU00042"/>
    </source>
</evidence>
<accession>A0A7R9CMD7</accession>
<evidence type="ECO:0000256" key="7">
    <source>
        <dbReference type="SAM" id="MobiDB-lite"/>
    </source>
</evidence>
<feature type="binding site" evidence="6">
    <location>
        <position position="14"/>
    </location>
    <ligand>
        <name>Zn(2+)</name>
        <dbReference type="ChEBI" id="CHEBI:29105"/>
    </ligand>
</feature>
<dbReference type="AlphaFoldDB" id="A0A7R9CMD7"/>
<keyword evidence="3 5" id="KW-0863">Zinc-finger</keyword>
<dbReference type="GO" id="GO:0008270">
    <property type="term" value="F:zinc ion binding"/>
    <property type="evidence" value="ECO:0007669"/>
    <property type="project" value="UniProtKB-UniRule"/>
</dbReference>
<keyword evidence="2" id="KW-0677">Repeat</keyword>
<keyword evidence="4 6" id="KW-0862">Zinc</keyword>
<feature type="binding site" evidence="6">
    <location>
        <position position="60"/>
    </location>
    <ligand>
        <name>Zn(2+)</name>
        <dbReference type="ChEBI" id="CHEBI:29105"/>
    </ligand>
</feature>
<reference evidence="10" key="1">
    <citation type="submission" date="2020-11" db="EMBL/GenBank/DDBJ databases">
        <authorList>
            <person name="Tran Van P."/>
        </authorList>
    </citation>
    <scope>NUCLEOTIDE SEQUENCE</scope>
</reference>
<dbReference type="InterPro" id="IPR013087">
    <property type="entry name" value="Znf_C2H2_type"/>
</dbReference>
<dbReference type="Gene3D" id="3.30.160.60">
    <property type="entry name" value="Classic Zinc Finger"/>
    <property type="match status" value="2"/>
</dbReference>
<feature type="domain" description="C2H2-type" evidence="8">
    <location>
        <begin position="315"/>
        <end position="344"/>
    </location>
</feature>
<dbReference type="Pfam" id="PF00096">
    <property type="entry name" value="zf-C2H2"/>
    <property type="match status" value="3"/>
</dbReference>
<dbReference type="PROSITE" id="PS51915">
    <property type="entry name" value="ZAD"/>
    <property type="match status" value="1"/>
</dbReference>
<dbReference type="FunFam" id="3.30.160.60:FF:000065">
    <property type="entry name" value="B-cell CLL/lymphoma 6, member B"/>
    <property type="match status" value="1"/>
</dbReference>
<dbReference type="PANTHER" id="PTHR16515">
    <property type="entry name" value="PR DOMAIN ZINC FINGER PROTEIN"/>
    <property type="match status" value="1"/>
</dbReference>
<dbReference type="GO" id="GO:0005634">
    <property type="term" value="C:nucleus"/>
    <property type="evidence" value="ECO:0007669"/>
    <property type="project" value="InterPro"/>
</dbReference>
<feature type="region of interest" description="Disordered" evidence="7">
    <location>
        <begin position="341"/>
        <end position="363"/>
    </location>
</feature>
<feature type="domain" description="C2H2-type" evidence="8">
    <location>
        <begin position="478"/>
        <end position="505"/>
    </location>
</feature>
<feature type="compositionally biased region" description="Low complexity" evidence="7">
    <location>
        <begin position="244"/>
        <end position="273"/>
    </location>
</feature>